<dbReference type="Proteomes" id="UP001224087">
    <property type="component" value="Segment"/>
</dbReference>
<reference evidence="2" key="1">
    <citation type="submission" date="2019-12" db="EMBL/GenBank/DDBJ databases">
        <title>The DNA Methylation Landscape of Giant Viruses.</title>
        <authorList>
            <person name="Jeudy S."/>
            <person name="Rigou S."/>
            <person name="Alempic J.-M."/>
            <person name="Claverie J.-M."/>
            <person name="Abergel C."/>
            <person name="Legendre M."/>
        </authorList>
    </citation>
    <scope>NUCLEOTIDE SEQUENCE</scope>
    <source>
        <strain evidence="2">P4</strain>
    </source>
</reference>
<evidence type="ECO:0000256" key="1">
    <source>
        <dbReference type="SAM" id="MobiDB-lite"/>
    </source>
</evidence>
<feature type="region of interest" description="Disordered" evidence="1">
    <location>
        <begin position="82"/>
        <end position="106"/>
    </location>
</feature>
<keyword evidence="3" id="KW-1185">Reference proteome</keyword>
<accession>A0A6G8MY81</accession>
<dbReference type="EMBL" id="MN873693">
    <property type="protein sequence ID" value="QIN54587.1"/>
    <property type="molecule type" value="Genomic_DNA"/>
</dbReference>
<feature type="compositionally biased region" description="Basic and acidic residues" evidence="1">
    <location>
        <begin position="87"/>
        <end position="98"/>
    </location>
</feature>
<evidence type="ECO:0000313" key="3">
    <source>
        <dbReference type="Proteomes" id="UP001224087"/>
    </source>
</evidence>
<proteinExistence type="predicted"/>
<name>A0A6G8MY81_9VIRU</name>
<sequence>MLSPEHFIADGAKVDYDYYLEHFGIKKTEKLYNIAHGAEIEKREHVHQERCAYMALYDFLCLYPSTKRSVLCKRLTLPPTKPSMMNSRREELAREEKNLSASLPLA</sequence>
<protein>
    <submittedName>
        <fullName evidence="2">Uncharacterized protein</fullName>
    </submittedName>
</protein>
<organism evidence="2 3">
    <name type="scientific">Cedratvirus kamchatka</name>
    <dbReference type="NCBI Taxonomy" id="2716914"/>
    <lineage>
        <taxon>Viruses</taxon>
        <taxon>Pithoviruses</taxon>
        <taxon>Orthocedratvirinae</taxon>
        <taxon>Alphacedratvirus</taxon>
        <taxon>Alphacedratvirus rossiense</taxon>
    </lineage>
</organism>
<evidence type="ECO:0000313" key="2">
    <source>
        <dbReference type="EMBL" id="QIN54587.1"/>
    </source>
</evidence>
<gene>
    <name evidence="2" type="primary">ck462</name>
</gene>